<gene>
    <name evidence="1" type="ORF">GK108_00685</name>
</gene>
<sequence length="71" mass="7546">MTYFFTVSATTVAAESTVVTAESVAIVVVSVEIAVVDSVVVSSVFGLLWQAAKVNMLPTNNKANTFFIVFL</sequence>
<dbReference type="AlphaFoldDB" id="A0A6L9L8U4"/>
<comment type="caution">
    <text evidence="1">The sequence shown here is derived from an EMBL/GenBank/DDBJ whole genome shotgun (WGS) entry which is preliminary data.</text>
</comment>
<dbReference type="EMBL" id="JAAFZH010000001">
    <property type="protein sequence ID" value="NDU93379.1"/>
    <property type="molecule type" value="Genomic_DNA"/>
</dbReference>
<protein>
    <submittedName>
        <fullName evidence="1">Uncharacterized protein</fullName>
    </submittedName>
</protein>
<proteinExistence type="predicted"/>
<accession>A0A6L9L8U4</accession>
<evidence type="ECO:0000313" key="2">
    <source>
        <dbReference type="Proteomes" id="UP000474175"/>
    </source>
</evidence>
<organism evidence="1 2">
    <name type="scientific">Spirosoma terrae</name>
    <dbReference type="NCBI Taxonomy" id="1968276"/>
    <lineage>
        <taxon>Bacteria</taxon>
        <taxon>Pseudomonadati</taxon>
        <taxon>Bacteroidota</taxon>
        <taxon>Cytophagia</taxon>
        <taxon>Cytophagales</taxon>
        <taxon>Cytophagaceae</taxon>
        <taxon>Spirosoma</taxon>
    </lineage>
</organism>
<dbReference type="RefSeq" id="WP_163941292.1">
    <property type="nucleotide sequence ID" value="NZ_JAAFZH010000001.1"/>
</dbReference>
<name>A0A6L9L8U4_9BACT</name>
<dbReference type="Proteomes" id="UP000474175">
    <property type="component" value="Unassembled WGS sequence"/>
</dbReference>
<evidence type="ECO:0000313" key="1">
    <source>
        <dbReference type="EMBL" id="NDU93379.1"/>
    </source>
</evidence>
<reference evidence="1 2" key="1">
    <citation type="submission" date="2020-02" db="EMBL/GenBank/DDBJ databases">
        <title>Draft genome sequence of two Spirosoma agri KCTC 52727 and Spirosoma terrae KCTC 52035.</title>
        <authorList>
            <person name="Rojas J."/>
            <person name="Ambika Manirajan B."/>
            <person name="Suarez C."/>
            <person name="Ratering S."/>
            <person name="Schnell S."/>
        </authorList>
    </citation>
    <scope>NUCLEOTIDE SEQUENCE [LARGE SCALE GENOMIC DNA]</scope>
    <source>
        <strain evidence="1 2">KCTC 52035</strain>
    </source>
</reference>
<keyword evidence="2" id="KW-1185">Reference proteome</keyword>